<dbReference type="EMBL" id="BMAV01005720">
    <property type="protein sequence ID" value="GFY47021.1"/>
    <property type="molecule type" value="Genomic_DNA"/>
</dbReference>
<feature type="region of interest" description="Disordered" evidence="1">
    <location>
        <begin position="20"/>
        <end position="67"/>
    </location>
</feature>
<dbReference type="Proteomes" id="UP000886998">
    <property type="component" value="Unassembled WGS sequence"/>
</dbReference>
<evidence type="ECO:0000313" key="4">
    <source>
        <dbReference type="Proteomes" id="UP000886998"/>
    </source>
</evidence>
<evidence type="ECO:0008006" key="5">
    <source>
        <dbReference type="Google" id="ProtNLM"/>
    </source>
</evidence>
<sequence length="95" mass="10740">MAAAAASCCFATWLVGVSSASSSEMSTVTPLPLTSPEKSHFWQDGKKYQKRKEQSNKQNKKGKASRRKWGEITWRSVADLTLRIFHFLNDLAGYW</sequence>
<evidence type="ECO:0000256" key="2">
    <source>
        <dbReference type="SAM" id="SignalP"/>
    </source>
</evidence>
<feature type="compositionally biased region" description="Basic residues" evidence="1">
    <location>
        <begin position="58"/>
        <end position="67"/>
    </location>
</feature>
<proteinExistence type="predicted"/>
<feature type="signal peptide" evidence="2">
    <location>
        <begin position="1"/>
        <end position="20"/>
    </location>
</feature>
<reference evidence="3" key="1">
    <citation type="submission" date="2020-08" db="EMBL/GenBank/DDBJ databases">
        <title>Multicomponent nature underlies the extraordinary mechanical properties of spider dragline silk.</title>
        <authorList>
            <person name="Kono N."/>
            <person name="Nakamura H."/>
            <person name="Mori M."/>
            <person name="Yoshida Y."/>
            <person name="Ohtoshi R."/>
            <person name="Malay A.D."/>
            <person name="Moran D.A.P."/>
            <person name="Tomita M."/>
            <person name="Numata K."/>
            <person name="Arakawa K."/>
        </authorList>
    </citation>
    <scope>NUCLEOTIDE SEQUENCE</scope>
</reference>
<evidence type="ECO:0000256" key="1">
    <source>
        <dbReference type="SAM" id="MobiDB-lite"/>
    </source>
</evidence>
<evidence type="ECO:0000313" key="3">
    <source>
        <dbReference type="EMBL" id="GFY47021.1"/>
    </source>
</evidence>
<protein>
    <recommendedName>
        <fullName evidence="5">Secreted protein</fullName>
    </recommendedName>
</protein>
<feature type="compositionally biased region" description="Basic and acidic residues" evidence="1">
    <location>
        <begin position="37"/>
        <end position="55"/>
    </location>
</feature>
<comment type="caution">
    <text evidence="3">The sequence shown here is derived from an EMBL/GenBank/DDBJ whole genome shotgun (WGS) entry which is preliminary data.</text>
</comment>
<name>A0A8X6X7Y6_9ARAC</name>
<keyword evidence="2" id="KW-0732">Signal</keyword>
<dbReference type="AlphaFoldDB" id="A0A8X6X7Y6"/>
<gene>
    <name evidence="3" type="ORF">TNIN_344631</name>
</gene>
<accession>A0A8X6X7Y6</accession>
<keyword evidence="4" id="KW-1185">Reference proteome</keyword>
<feature type="chain" id="PRO_5036487664" description="Secreted protein" evidence="2">
    <location>
        <begin position="21"/>
        <end position="95"/>
    </location>
</feature>
<organism evidence="3 4">
    <name type="scientific">Trichonephila inaurata madagascariensis</name>
    <dbReference type="NCBI Taxonomy" id="2747483"/>
    <lineage>
        <taxon>Eukaryota</taxon>
        <taxon>Metazoa</taxon>
        <taxon>Ecdysozoa</taxon>
        <taxon>Arthropoda</taxon>
        <taxon>Chelicerata</taxon>
        <taxon>Arachnida</taxon>
        <taxon>Araneae</taxon>
        <taxon>Araneomorphae</taxon>
        <taxon>Entelegynae</taxon>
        <taxon>Araneoidea</taxon>
        <taxon>Nephilidae</taxon>
        <taxon>Trichonephila</taxon>
        <taxon>Trichonephila inaurata</taxon>
    </lineage>
</organism>